<feature type="domain" description="LptD C-terminal" evidence="6">
    <location>
        <begin position="313"/>
        <end position="701"/>
    </location>
</feature>
<dbReference type="PANTHER" id="PTHR30189">
    <property type="entry name" value="LPS-ASSEMBLY PROTEIN"/>
    <property type="match status" value="1"/>
</dbReference>
<dbReference type="GO" id="GO:0009279">
    <property type="term" value="C:cell outer membrane"/>
    <property type="evidence" value="ECO:0007669"/>
    <property type="project" value="UniProtKB-SubCell"/>
</dbReference>
<evidence type="ECO:0000256" key="1">
    <source>
        <dbReference type="ARBA" id="ARBA00022729"/>
    </source>
</evidence>
<comment type="subcellular location">
    <subcellularLocation>
        <location evidence="4">Cell outer membrane</location>
    </subcellularLocation>
</comment>
<dbReference type="EMBL" id="AP019782">
    <property type="protein sequence ID" value="BBL71897.1"/>
    <property type="molecule type" value="Genomic_DNA"/>
</dbReference>
<proteinExistence type="inferred from homology"/>
<keyword evidence="8" id="KW-1185">Reference proteome</keyword>
<dbReference type="InterPro" id="IPR005653">
    <property type="entry name" value="OstA-like_N"/>
</dbReference>
<name>A0A8D4VRG3_9GAMM</name>
<comment type="similarity">
    <text evidence="4">Belongs to the LptD family.</text>
</comment>
<keyword evidence="2 4" id="KW-0472">Membrane</keyword>
<dbReference type="Proteomes" id="UP000824988">
    <property type="component" value="Chromosome"/>
</dbReference>
<dbReference type="GO" id="GO:1990351">
    <property type="term" value="C:transporter complex"/>
    <property type="evidence" value="ECO:0007669"/>
    <property type="project" value="TreeGrafter"/>
</dbReference>
<evidence type="ECO:0000259" key="6">
    <source>
        <dbReference type="Pfam" id="PF04453"/>
    </source>
</evidence>
<comment type="caution">
    <text evidence="4">Lacks conserved residue(s) required for the propagation of feature annotation.</text>
</comment>
<protein>
    <recommendedName>
        <fullName evidence="4">LPS-assembly protein LptD</fullName>
    </recommendedName>
</protein>
<feature type="domain" description="Organic solvent tolerance-like N-terminal" evidence="5">
    <location>
        <begin position="63"/>
        <end position="193"/>
    </location>
</feature>
<dbReference type="Pfam" id="PF04453">
    <property type="entry name" value="LptD"/>
    <property type="match status" value="1"/>
</dbReference>
<dbReference type="InterPro" id="IPR007543">
    <property type="entry name" value="LptD_C"/>
</dbReference>
<keyword evidence="1 4" id="KW-0732">Signal</keyword>
<evidence type="ECO:0000313" key="8">
    <source>
        <dbReference type="Proteomes" id="UP000824988"/>
    </source>
</evidence>
<evidence type="ECO:0000256" key="2">
    <source>
        <dbReference type="ARBA" id="ARBA00023136"/>
    </source>
</evidence>
<organism evidence="7 8">
    <name type="scientific">Methylogaea oryzae</name>
    <dbReference type="NCBI Taxonomy" id="1295382"/>
    <lineage>
        <taxon>Bacteria</taxon>
        <taxon>Pseudomonadati</taxon>
        <taxon>Pseudomonadota</taxon>
        <taxon>Gammaproteobacteria</taxon>
        <taxon>Methylococcales</taxon>
        <taxon>Methylococcaceae</taxon>
        <taxon>Methylogaea</taxon>
    </lineage>
</organism>
<dbReference type="InterPro" id="IPR020889">
    <property type="entry name" value="LipoPS_assembly_LptD"/>
</dbReference>
<accession>A0A8D4VRG3</accession>
<evidence type="ECO:0000313" key="7">
    <source>
        <dbReference type="EMBL" id="BBL71897.1"/>
    </source>
</evidence>
<sequence>MARAPATKGKSAYAFNSVDEARFRRMIKAMGGDPWAASCAGRLPTSVLPSNYGDRESTALETDSDYLEAEDNELYTFTGGVDLVRADQRLLGDYVLHDKVAHTLNAHGNVVYRETGTTVGADTLFMQLDTNQGKLRNTQYIFEETPARGKAETTYFDGPKHSRHIKATFTTCKPGNDDWMVHASRLRVDKDTGRGVASNAWIEFKGVPFFYTPWISFATDKRRQSGFLAPNFAMSSAMGFGFSMPYYWNIAPNYDLTLFPRYSSMHGLILGTEFRYMEPNYHGYFMGQIIPSDKPKSVTSSNVDQTNKVQLPKTRGFASFVDDRALLSNVSSNVKLNYVTDNRYFADMWNTMYRHDFINRAYLTSSATLNYGQSFGDNYVYSQLFAANYQLLVDNLPAASKPYRYAPMWTFGFSRPLGIAGGTFTLANELTNFDHDARPLIQRANIKPTISFPWKESWGFLMPKLSLQQTKYWINNSVAQTPAPSSAAASRTTPIFSVDSGLQFDRETDWFGKSYVQTLEPRLFYLYVPYTNQDNIINITSALYDFNFQSLFRENRFTGLDRMGDANQASAALTTRMVDQATGREKMRLSLGKMIEFTNPKVVLVKTEGLSPALQAYYASTNTYMASRNDFIADATVSVTDHIKLSPLVLWNYTKNYADRFQATVHYNAGNNRLLNLGYRYRRNLVDNSDVSWSWPVTDEWSVVGRWQYAWQAKTTLESFVGVQKETCCWKFSVVAREYMTGVALAGGGTVTDSKAQSPMAQGVFLSLELKGFANIGDSVNDFYVRSIPGFEGDDDKVRTP</sequence>
<keyword evidence="3 4" id="KW-0998">Cell outer membrane</keyword>
<gene>
    <name evidence="4 7" type="primary">lptD</name>
    <name evidence="7" type="ORF">MoryE10_25030</name>
</gene>
<dbReference type="KEGG" id="moz:MoryE10_25030"/>
<dbReference type="Pfam" id="PF03968">
    <property type="entry name" value="LptD_N"/>
    <property type="match status" value="1"/>
</dbReference>
<evidence type="ECO:0000259" key="5">
    <source>
        <dbReference type="Pfam" id="PF03968"/>
    </source>
</evidence>
<reference evidence="7" key="1">
    <citation type="submission" date="2019-06" db="EMBL/GenBank/DDBJ databases">
        <title>Complete genome sequence of Methylogaea oryzae strain JCM16910.</title>
        <authorList>
            <person name="Asakawa S."/>
        </authorList>
    </citation>
    <scope>NUCLEOTIDE SEQUENCE</scope>
    <source>
        <strain evidence="7">E10</strain>
    </source>
</reference>
<dbReference type="GO" id="GO:0015920">
    <property type="term" value="P:lipopolysaccharide transport"/>
    <property type="evidence" value="ECO:0007669"/>
    <property type="project" value="InterPro"/>
</dbReference>
<dbReference type="InterPro" id="IPR050218">
    <property type="entry name" value="LptD"/>
</dbReference>
<evidence type="ECO:0000256" key="3">
    <source>
        <dbReference type="ARBA" id="ARBA00023237"/>
    </source>
</evidence>
<comment type="function">
    <text evidence="4">Together with LptE, is involved in the assembly of lipopolysaccharide (LPS) at the surface of the outer membrane.</text>
</comment>
<comment type="subunit">
    <text evidence="4">Component of the lipopolysaccharide transport and assembly complex. Interacts with LptE and LptA.</text>
</comment>
<dbReference type="HAMAP" id="MF_01411">
    <property type="entry name" value="LPS_assembly_LptD"/>
    <property type="match status" value="1"/>
</dbReference>
<evidence type="ECO:0000256" key="4">
    <source>
        <dbReference type="HAMAP-Rule" id="MF_01411"/>
    </source>
</evidence>
<dbReference type="AlphaFoldDB" id="A0A8D4VRG3"/>
<dbReference type="PANTHER" id="PTHR30189:SF1">
    <property type="entry name" value="LPS-ASSEMBLY PROTEIN LPTD"/>
    <property type="match status" value="1"/>
</dbReference>
<dbReference type="GO" id="GO:0043165">
    <property type="term" value="P:Gram-negative-bacterium-type cell outer membrane assembly"/>
    <property type="evidence" value="ECO:0007669"/>
    <property type="project" value="UniProtKB-UniRule"/>
</dbReference>